<dbReference type="SUPFAM" id="SSF51905">
    <property type="entry name" value="FAD/NAD(P)-binding domain"/>
    <property type="match status" value="1"/>
</dbReference>
<dbReference type="AlphaFoldDB" id="A0A158KHN2"/>
<keyword evidence="3" id="KW-0285">Flavoprotein</keyword>
<dbReference type="InterPro" id="IPR012132">
    <property type="entry name" value="GMC_OxRdtase"/>
</dbReference>
<dbReference type="EMBL" id="FCON02000091">
    <property type="protein sequence ID" value="SAL80279.1"/>
    <property type="molecule type" value="Genomic_DNA"/>
</dbReference>
<protein>
    <submittedName>
        <fullName evidence="7">Glucose-methanol-choline oxidoreductase</fullName>
    </submittedName>
</protein>
<comment type="caution">
    <text evidence="7">The sequence shown here is derived from an EMBL/GenBank/DDBJ whole genome shotgun (WGS) entry which is preliminary data.</text>
</comment>
<keyword evidence="4 5" id="KW-0274">FAD</keyword>
<dbReference type="Proteomes" id="UP000054770">
    <property type="component" value="Unassembled WGS sequence"/>
</dbReference>
<dbReference type="InterPro" id="IPR007867">
    <property type="entry name" value="GMC_OxRtase_C"/>
</dbReference>
<evidence type="ECO:0000256" key="1">
    <source>
        <dbReference type="ARBA" id="ARBA00001974"/>
    </source>
</evidence>
<dbReference type="PROSITE" id="PS00624">
    <property type="entry name" value="GMC_OXRED_2"/>
    <property type="match status" value="1"/>
</dbReference>
<evidence type="ECO:0000259" key="6">
    <source>
        <dbReference type="PROSITE" id="PS00624"/>
    </source>
</evidence>
<keyword evidence="8" id="KW-1185">Reference proteome</keyword>
<name>A0A158KHN2_9BURK</name>
<dbReference type="Pfam" id="PF00732">
    <property type="entry name" value="GMC_oxred_N"/>
    <property type="match status" value="1"/>
</dbReference>
<sequence length="571" mass="62794">MEASKERRRATHRMNYDYIIVGAGSAGCILANRLSASGEHSVLLLEAGGRDDSFWFKIPVGFTKTYYNETYNWMYYSEPEPQLDNRPIYCPRGKVQGGSGSINAMIYVRGQPRDFDDWHEAGNQGWAFRDVLPYFRRLESHPLGNTTFHGADGPIRISPMKDAVHPICHAFLKGCAQAGYKRTDDFNGAQFEGAGIYDVNTRNGQRSSSSFEYLHPAMSRRNLHVEHNVLASRVLFDANQRAIGVAVTQNGQAREFMAAREVILSAGAVDTPKLLQLSGVGEKALLAKHGIALVHESPAVGQNLQDHLCVSFYYRASVKTLNDEMRPLLGKLKLGLQYLFTRKGPLAMSVNQSGGFFKGNAQQEQPNLQLYFNPLSYRIPKSSTASLEPEPYSGFLLAFNPCRPTSRGSIEIASNRAEDAAKIRINALTTDKDIDEVIQGCELVRKVMAAPALKDITVEEISPGPQVHTREGFLRYFREQSGSIYHLCGSCAMGPDPRTSVVDERLRVHGVGGLRIVDASIFPNITSGNINAPTMMVAEKGAEMILQDARSTATATAEAASEEPVRLAAAA</sequence>
<dbReference type="Pfam" id="PF05199">
    <property type="entry name" value="GMC_oxred_C"/>
    <property type="match status" value="1"/>
</dbReference>
<dbReference type="PIRSF" id="PIRSF000137">
    <property type="entry name" value="Alcohol_oxidase"/>
    <property type="match status" value="1"/>
</dbReference>
<dbReference type="InterPro" id="IPR036188">
    <property type="entry name" value="FAD/NAD-bd_sf"/>
</dbReference>
<dbReference type="Gene3D" id="3.30.560.10">
    <property type="entry name" value="Glucose Oxidase, domain 3"/>
    <property type="match status" value="1"/>
</dbReference>
<accession>A0A158KHN2</accession>
<dbReference type="InterPro" id="IPR000172">
    <property type="entry name" value="GMC_OxRdtase_N"/>
</dbReference>
<dbReference type="GO" id="GO:0016614">
    <property type="term" value="F:oxidoreductase activity, acting on CH-OH group of donors"/>
    <property type="evidence" value="ECO:0007669"/>
    <property type="project" value="InterPro"/>
</dbReference>
<evidence type="ECO:0000313" key="7">
    <source>
        <dbReference type="EMBL" id="SAL80279.1"/>
    </source>
</evidence>
<evidence type="ECO:0000256" key="2">
    <source>
        <dbReference type="ARBA" id="ARBA00010790"/>
    </source>
</evidence>
<organism evidence="7 8">
    <name type="scientific">Caballeronia choica</name>
    <dbReference type="NCBI Taxonomy" id="326476"/>
    <lineage>
        <taxon>Bacteria</taxon>
        <taxon>Pseudomonadati</taxon>
        <taxon>Pseudomonadota</taxon>
        <taxon>Betaproteobacteria</taxon>
        <taxon>Burkholderiales</taxon>
        <taxon>Burkholderiaceae</taxon>
        <taxon>Caballeronia</taxon>
    </lineage>
</organism>
<dbReference type="SUPFAM" id="SSF54373">
    <property type="entry name" value="FAD-linked reductases, C-terminal domain"/>
    <property type="match status" value="1"/>
</dbReference>
<comment type="similarity">
    <text evidence="2">Belongs to the GMC oxidoreductase family.</text>
</comment>
<proteinExistence type="inferred from homology"/>
<gene>
    <name evidence="7" type="ORF">AWB68_05821</name>
</gene>
<reference evidence="7" key="1">
    <citation type="submission" date="2016-01" db="EMBL/GenBank/DDBJ databases">
        <authorList>
            <person name="Peeters C."/>
        </authorList>
    </citation>
    <scope>NUCLEOTIDE SEQUENCE [LARGE SCALE GENOMIC DNA]</scope>
    <source>
        <strain evidence="7">LMG 22940</strain>
    </source>
</reference>
<evidence type="ECO:0000313" key="8">
    <source>
        <dbReference type="Proteomes" id="UP000054770"/>
    </source>
</evidence>
<dbReference type="PANTHER" id="PTHR11552">
    <property type="entry name" value="GLUCOSE-METHANOL-CHOLINE GMC OXIDOREDUCTASE"/>
    <property type="match status" value="1"/>
</dbReference>
<dbReference type="Gene3D" id="3.50.50.60">
    <property type="entry name" value="FAD/NAD(P)-binding domain"/>
    <property type="match status" value="1"/>
</dbReference>
<feature type="domain" description="Glucose-methanol-choline oxidoreductase N-terminal" evidence="6">
    <location>
        <begin position="267"/>
        <end position="281"/>
    </location>
</feature>
<evidence type="ECO:0000256" key="5">
    <source>
        <dbReference type="PIRSR" id="PIRSR000137-2"/>
    </source>
</evidence>
<dbReference type="PROSITE" id="PS51257">
    <property type="entry name" value="PROKAR_LIPOPROTEIN"/>
    <property type="match status" value="1"/>
</dbReference>
<evidence type="ECO:0000256" key="3">
    <source>
        <dbReference type="ARBA" id="ARBA00022630"/>
    </source>
</evidence>
<dbReference type="PANTHER" id="PTHR11552:SF147">
    <property type="entry name" value="CHOLINE DEHYDROGENASE, MITOCHONDRIAL"/>
    <property type="match status" value="1"/>
</dbReference>
<comment type="cofactor">
    <cofactor evidence="1 5">
        <name>FAD</name>
        <dbReference type="ChEBI" id="CHEBI:57692"/>
    </cofactor>
</comment>
<dbReference type="GO" id="GO:0050660">
    <property type="term" value="F:flavin adenine dinucleotide binding"/>
    <property type="evidence" value="ECO:0007669"/>
    <property type="project" value="InterPro"/>
</dbReference>
<feature type="binding site" evidence="5">
    <location>
        <position position="95"/>
    </location>
    <ligand>
        <name>FAD</name>
        <dbReference type="ChEBI" id="CHEBI:57692"/>
    </ligand>
</feature>
<evidence type="ECO:0000256" key="4">
    <source>
        <dbReference type="ARBA" id="ARBA00022827"/>
    </source>
</evidence>